<sequence>MESHEKLIQTLEAMIDAHTRLLEIVKEKRAVLVNGNTLHLQEIIQRENTTVGEIQQLELLRKQLVEKYLNQKGLIDPSPTLEELMKNAENPLAKSTLNKIAKQLRFLIQEITNINESNQQLIQTSLSYVEYSLAMLVPKQPNIGYGPKSGRRYANLLDAKV</sequence>
<protein>
    <submittedName>
        <fullName evidence="3">Flagellar protein FlgN</fullName>
    </submittedName>
</protein>
<dbReference type="InterPro" id="IPR007809">
    <property type="entry name" value="FlgN-like"/>
</dbReference>
<gene>
    <name evidence="3" type="ORF">P4447_13660</name>
</gene>
<dbReference type="EMBL" id="JARMQG010000180">
    <property type="protein sequence ID" value="MED3563480.1"/>
    <property type="molecule type" value="Genomic_DNA"/>
</dbReference>
<accession>A0ABU6NFH9</accession>
<keyword evidence="3" id="KW-0282">Flagellum</keyword>
<dbReference type="Pfam" id="PF05130">
    <property type="entry name" value="FlgN"/>
    <property type="match status" value="1"/>
</dbReference>
<evidence type="ECO:0000313" key="4">
    <source>
        <dbReference type="Proteomes" id="UP001330749"/>
    </source>
</evidence>
<dbReference type="Proteomes" id="UP001330749">
    <property type="component" value="Unassembled WGS sequence"/>
</dbReference>
<dbReference type="RefSeq" id="WP_327968533.1">
    <property type="nucleotide sequence ID" value="NZ_JARMQG010000180.1"/>
</dbReference>
<organism evidence="3 4">
    <name type="scientific">Bacillus xiapuensis</name>
    <dbReference type="NCBI Taxonomy" id="2014075"/>
    <lineage>
        <taxon>Bacteria</taxon>
        <taxon>Bacillati</taxon>
        <taxon>Bacillota</taxon>
        <taxon>Bacilli</taxon>
        <taxon>Bacillales</taxon>
        <taxon>Bacillaceae</taxon>
        <taxon>Bacillus</taxon>
    </lineage>
</organism>
<keyword evidence="4" id="KW-1185">Reference proteome</keyword>
<keyword evidence="1" id="KW-1005">Bacterial flagellum biogenesis</keyword>
<keyword evidence="3" id="KW-0966">Cell projection</keyword>
<name>A0ABU6NFH9_9BACI</name>
<dbReference type="InterPro" id="IPR036679">
    <property type="entry name" value="FlgN-like_sf"/>
</dbReference>
<evidence type="ECO:0000256" key="1">
    <source>
        <dbReference type="ARBA" id="ARBA00022795"/>
    </source>
</evidence>
<evidence type="ECO:0000313" key="3">
    <source>
        <dbReference type="EMBL" id="MED3563480.1"/>
    </source>
</evidence>
<comment type="caution">
    <text evidence="3">The sequence shown here is derived from an EMBL/GenBank/DDBJ whole genome shotgun (WGS) entry which is preliminary data.</text>
</comment>
<dbReference type="SUPFAM" id="SSF140566">
    <property type="entry name" value="FlgN-like"/>
    <property type="match status" value="1"/>
</dbReference>
<feature type="coiled-coil region" evidence="2">
    <location>
        <begin position="1"/>
        <end position="28"/>
    </location>
</feature>
<reference evidence="3 4" key="1">
    <citation type="submission" date="2023-03" db="EMBL/GenBank/DDBJ databases">
        <title>Bacillus Genome Sequencing.</title>
        <authorList>
            <person name="Dunlap C."/>
        </authorList>
    </citation>
    <scope>NUCLEOTIDE SEQUENCE [LARGE SCALE GENOMIC DNA]</scope>
    <source>
        <strain evidence="3 4">B-14544</strain>
    </source>
</reference>
<keyword evidence="2" id="KW-0175">Coiled coil</keyword>
<dbReference type="Gene3D" id="1.20.58.300">
    <property type="entry name" value="FlgN-like"/>
    <property type="match status" value="1"/>
</dbReference>
<proteinExistence type="predicted"/>
<evidence type="ECO:0000256" key="2">
    <source>
        <dbReference type="SAM" id="Coils"/>
    </source>
</evidence>
<keyword evidence="3" id="KW-0969">Cilium</keyword>